<reference evidence="2" key="1">
    <citation type="submission" date="2017-02" db="UniProtKB">
        <authorList>
            <consortium name="WormBaseParasite"/>
        </authorList>
    </citation>
    <scope>IDENTIFICATION</scope>
</reference>
<dbReference type="WBParaSite" id="ASIM_0002057701-mRNA-1">
    <property type="protein sequence ID" value="ASIM_0002057701-mRNA-1"/>
    <property type="gene ID" value="ASIM_0002057701"/>
</dbReference>
<evidence type="ECO:0000256" key="1">
    <source>
        <dbReference type="SAM" id="MobiDB-lite"/>
    </source>
</evidence>
<sequence length="108" mass="11831">LGVLFNSISCFRRSFSAASIKLFSATCESWFPFGSPGGGAPNRKYEAFSPQTSDAAAMKTDRRSPSRHSNEDSGRSSGSDTNHPPKEVCFIQHSYEAFLTRICNAFVL</sequence>
<feature type="region of interest" description="Disordered" evidence="1">
    <location>
        <begin position="42"/>
        <end position="85"/>
    </location>
</feature>
<accession>A0A0M3KHW2</accession>
<proteinExistence type="predicted"/>
<protein>
    <submittedName>
        <fullName evidence="2">Secreted protein</fullName>
    </submittedName>
</protein>
<dbReference type="AlphaFoldDB" id="A0A0M3KHW2"/>
<feature type="compositionally biased region" description="Basic and acidic residues" evidence="1">
    <location>
        <begin position="59"/>
        <end position="74"/>
    </location>
</feature>
<evidence type="ECO:0000313" key="2">
    <source>
        <dbReference type="WBParaSite" id="ASIM_0002057701-mRNA-1"/>
    </source>
</evidence>
<organism evidence="2">
    <name type="scientific">Anisakis simplex</name>
    <name type="common">Herring worm</name>
    <dbReference type="NCBI Taxonomy" id="6269"/>
    <lineage>
        <taxon>Eukaryota</taxon>
        <taxon>Metazoa</taxon>
        <taxon>Ecdysozoa</taxon>
        <taxon>Nematoda</taxon>
        <taxon>Chromadorea</taxon>
        <taxon>Rhabditida</taxon>
        <taxon>Spirurina</taxon>
        <taxon>Ascaridomorpha</taxon>
        <taxon>Ascaridoidea</taxon>
        <taxon>Anisakidae</taxon>
        <taxon>Anisakis</taxon>
        <taxon>Anisakis simplex complex</taxon>
    </lineage>
</organism>
<name>A0A0M3KHW2_ANISI</name>